<dbReference type="Pfam" id="PF01400">
    <property type="entry name" value="Astacin"/>
    <property type="match status" value="1"/>
</dbReference>
<comment type="cofactor">
    <cofactor evidence="1">
        <name>Zn(2+)</name>
        <dbReference type="ChEBI" id="CHEBI:29105"/>
    </cofactor>
</comment>
<dbReference type="Gene3D" id="3.40.390.10">
    <property type="entry name" value="Collagenase (Catalytic Domain)"/>
    <property type="match status" value="1"/>
</dbReference>
<name>A0A5E4QLQ3_9NEOP</name>
<reference evidence="4 5" key="1">
    <citation type="submission" date="2017-07" db="EMBL/GenBank/DDBJ databases">
        <authorList>
            <person name="Talla V."/>
            <person name="Backstrom N."/>
        </authorList>
    </citation>
    <scope>NUCLEOTIDE SEQUENCE [LARGE SCALE GENOMIC DNA]</scope>
</reference>
<dbReference type="PROSITE" id="PS51864">
    <property type="entry name" value="ASTACIN"/>
    <property type="match status" value="1"/>
</dbReference>
<dbReference type="GO" id="GO:0004222">
    <property type="term" value="F:metalloendopeptidase activity"/>
    <property type="evidence" value="ECO:0007669"/>
    <property type="project" value="InterPro"/>
</dbReference>
<evidence type="ECO:0000259" key="3">
    <source>
        <dbReference type="PROSITE" id="PS51864"/>
    </source>
</evidence>
<evidence type="ECO:0000313" key="5">
    <source>
        <dbReference type="Proteomes" id="UP000324832"/>
    </source>
</evidence>
<proteinExistence type="predicted"/>
<evidence type="ECO:0000256" key="1">
    <source>
        <dbReference type="ARBA" id="ARBA00001947"/>
    </source>
</evidence>
<dbReference type="InterPro" id="IPR001506">
    <property type="entry name" value="Peptidase_M12A"/>
</dbReference>
<protein>
    <recommendedName>
        <fullName evidence="3">Peptidase M12A domain-containing protein</fullName>
    </recommendedName>
</protein>
<sequence>MENKLPPPASAGFSYDYQSVMHFPWLQINNGARNIMYPIWNDGWSMGHWQGLSATDVQKINKIYNTNCASRKKQADT</sequence>
<gene>
    <name evidence="4" type="ORF">LSINAPIS_LOCUS9048</name>
</gene>
<dbReference type="GO" id="GO:0006508">
    <property type="term" value="P:proteolysis"/>
    <property type="evidence" value="ECO:0007669"/>
    <property type="project" value="InterPro"/>
</dbReference>
<organism evidence="4 5">
    <name type="scientific">Leptidea sinapis</name>
    <dbReference type="NCBI Taxonomy" id="189913"/>
    <lineage>
        <taxon>Eukaryota</taxon>
        <taxon>Metazoa</taxon>
        <taxon>Ecdysozoa</taxon>
        <taxon>Arthropoda</taxon>
        <taxon>Hexapoda</taxon>
        <taxon>Insecta</taxon>
        <taxon>Pterygota</taxon>
        <taxon>Neoptera</taxon>
        <taxon>Endopterygota</taxon>
        <taxon>Lepidoptera</taxon>
        <taxon>Glossata</taxon>
        <taxon>Ditrysia</taxon>
        <taxon>Papilionoidea</taxon>
        <taxon>Pieridae</taxon>
        <taxon>Dismorphiinae</taxon>
        <taxon>Leptidea</taxon>
    </lineage>
</organism>
<dbReference type="EMBL" id="FZQP02003333">
    <property type="protein sequence ID" value="VVC97858.1"/>
    <property type="molecule type" value="Genomic_DNA"/>
</dbReference>
<keyword evidence="5" id="KW-1185">Reference proteome</keyword>
<evidence type="ECO:0000256" key="2">
    <source>
        <dbReference type="PROSITE-ProRule" id="PRU01211"/>
    </source>
</evidence>
<evidence type="ECO:0000313" key="4">
    <source>
        <dbReference type="EMBL" id="VVC97858.1"/>
    </source>
</evidence>
<dbReference type="AlphaFoldDB" id="A0A5E4QLQ3"/>
<feature type="domain" description="Peptidase M12A" evidence="3">
    <location>
        <begin position="1"/>
        <end position="69"/>
    </location>
</feature>
<dbReference type="Proteomes" id="UP000324832">
    <property type="component" value="Unassembled WGS sequence"/>
</dbReference>
<dbReference type="InterPro" id="IPR024079">
    <property type="entry name" value="MetalloPept_cat_dom_sf"/>
</dbReference>
<accession>A0A5E4QLQ3</accession>
<comment type="caution">
    <text evidence="2">Lacks conserved residue(s) required for the propagation of feature annotation.</text>
</comment>
<dbReference type="SUPFAM" id="SSF55486">
    <property type="entry name" value="Metalloproteases ('zincins'), catalytic domain"/>
    <property type="match status" value="1"/>
</dbReference>